<evidence type="ECO:0000256" key="1">
    <source>
        <dbReference type="SAM" id="MobiDB-lite"/>
    </source>
</evidence>
<dbReference type="RefSeq" id="WP_235057775.1">
    <property type="nucleotide sequence ID" value="NZ_JAKFHA010000042.1"/>
</dbReference>
<reference evidence="3" key="1">
    <citation type="submission" date="2022-01" db="EMBL/GenBank/DDBJ databases">
        <title>Genome-Based Taxonomic Classification of the Phylum Actinobacteria.</title>
        <authorList>
            <person name="Gao Y."/>
        </authorList>
    </citation>
    <scope>NUCLEOTIDE SEQUENCE</scope>
    <source>
        <strain evidence="3">KLBMP 8922</strain>
    </source>
</reference>
<proteinExistence type="predicted"/>
<sequence length="258" mass="27129">MTDSAYDAGLDDRKLRSALEELAEQSGPPGSLDRQKMQDDVARRARRRRFAATTSGVLLAVVAAVAVPVFLMDRVGGSGHQTAAPGTARPPGTPSGGPSKVAVGPDPEGLHYLSEAVLHLGQDEYGDIYGGMKVDDCKCSLTVYLTDIGRQGEFLAALQQRTSPIAPGLVTFTRSMFTTSRCRQLTGDVMDALAARSLPFVISRAWTGSGCSALNLGVDDVAAAQVYFADPANLAGFEGLVIAVEFSSSPPVLVPNRS</sequence>
<evidence type="ECO:0000256" key="2">
    <source>
        <dbReference type="SAM" id="Phobius"/>
    </source>
</evidence>
<feature type="transmembrane region" description="Helical" evidence="2">
    <location>
        <begin position="50"/>
        <end position="71"/>
    </location>
</feature>
<protein>
    <submittedName>
        <fullName evidence="3">Uncharacterized protein</fullName>
    </submittedName>
</protein>
<comment type="caution">
    <text evidence="3">The sequence shown here is derived from an EMBL/GenBank/DDBJ whole genome shotgun (WGS) entry which is preliminary data.</text>
</comment>
<organism evidence="3 4">
    <name type="scientific">Yinghuangia soli</name>
    <dbReference type="NCBI Taxonomy" id="2908204"/>
    <lineage>
        <taxon>Bacteria</taxon>
        <taxon>Bacillati</taxon>
        <taxon>Actinomycetota</taxon>
        <taxon>Actinomycetes</taxon>
        <taxon>Kitasatosporales</taxon>
        <taxon>Streptomycetaceae</taxon>
        <taxon>Yinghuangia</taxon>
    </lineage>
</organism>
<keyword evidence="2" id="KW-0812">Transmembrane</keyword>
<keyword evidence="2" id="KW-1133">Transmembrane helix</keyword>
<keyword evidence="2" id="KW-0472">Membrane</keyword>
<evidence type="ECO:0000313" key="3">
    <source>
        <dbReference type="EMBL" id="MCF2533003.1"/>
    </source>
</evidence>
<gene>
    <name evidence="3" type="ORF">LZ495_38125</name>
</gene>
<accession>A0AA41Q7M3</accession>
<evidence type="ECO:0000313" key="4">
    <source>
        <dbReference type="Proteomes" id="UP001165378"/>
    </source>
</evidence>
<feature type="region of interest" description="Disordered" evidence="1">
    <location>
        <begin position="20"/>
        <end position="40"/>
    </location>
</feature>
<dbReference type="AlphaFoldDB" id="A0AA41Q7M3"/>
<name>A0AA41Q7M3_9ACTN</name>
<dbReference type="Proteomes" id="UP001165378">
    <property type="component" value="Unassembled WGS sequence"/>
</dbReference>
<feature type="region of interest" description="Disordered" evidence="1">
    <location>
        <begin position="79"/>
        <end position="105"/>
    </location>
</feature>
<keyword evidence="4" id="KW-1185">Reference proteome</keyword>
<dbReference type="EMBL" id="JAKFHA010000042">
    <property type="protein sequence ID" value="MCF2533003.1"/>
    <property type="molecule type" value="Genomic_DNA"/>
</dbReference>